<reference evidence="3" key="1">
    <citation type="journal article" date="2019" name="Int. J. Syst. Evol. Microbiol.">
        <title>The Global Catalogue of Microorganisms (GCM) 10K type strain sequencing project: providing services to taxonomists for standard genome sequencing and annotation.</title>
        <authorList>
            <consortium name="The Broad Institute Genomics Platform"/>
            <consortium name="The Broad Institute Genome Sequencing Center for Infectious Disease"/>
            <person name="Wu L."/>
            <person name="Ma J."/>
        </authorList>
    </citation>
    <scope>NUCLEOTIDE SEQUENCE [LARGE SCALE GENOMIC DNA]</scope>
    <source>
        <strain evidence="3">JCM 17979</strain>
    </source>
</reference>
<proteinExistence type="predicted"/>
<evidence type="ECO:0000256" key="1">
    <source>
        <dbReference type="SAM" id="Phobius"/>
    </source>
</evidence>
<accession>A0ABP9BDS8</accession>
<feature type="transmembrane region" description="Helical" evidence="1">
    <location>
        <begin position="21"/>
        <end position="39"/>
    </location>
</feature>
<protein>
    <recommendedName>
        <fullName evidence="4">DUF1345 domain-containing protein</fullName>
    </recommendedName>
</protein>
<evidence type="ECO:0000313" key="2">
    <source>
        <dbReference type="EMBL" id="GAA4793863.1"/>
    </source>
</evidence>
<feature type="transmembrane region" description="Helical" evidence="1">
    <location>
        <begin position="51"/>
        <end position="71"/>
    </location>
</feature>
<dbReference type="Gene3D" id="1.10.287.70">
    <property type="match status" value="1"/>
</dbReference>
<keyword evidence="1" id="KW-0812">Transmembrane</keyword>
<comment type="caution">
    <text evidence="2">The sequence shown here is derived from an EMBL/GenBank/DDBJ whole genome shotgun (WGS) entry which is preliminary data.</text>
</comment>
<feature type="transmembrane region" description="Helical" evidence="1">
    <location>
        <begin position="103"/>
        <end position="125"/>
    </location>
</feature>
<dbReference type="RefSeq" id="WP_345416820.1">
    <property type="nucleotide sequence ID" value="NZ_BAABHO010000024.1"/>
</dbReference>
<evidence type="ECO:0000313" key="3">
    <source>
        <dbReference type="Proteomes" id="UP001500928"/>
    </source>
</evidence>
<dbReference type="Proteomes" id="UP001500928">
    <property type="component" value="Unassembled WGS sequence"/>
</dbReference>
<dbReference type="Pfam" id="PF07077">
    <property type="entry name" value="DUF1345"/>
    <property type="match status" value="1"/>
</dbReference>
<organism evidence="2 3">
    <name type="scientific">Actinomycetospora chlora</name>
    <dbReference type="NCBI Taxonomy" id="663608"/>
    <lineage>
        <taxon>Bacteria</taxon>
        <taxon>Bacillati</taxon>
        <taxon>Actinomycetota</taxon>
        <taxon>Actinomycetes</taxon>
        <taxon>Pseudonocardiales</taxon>
        <taxon>Pseudonocardiaceae</taxon>
        <taxon>Actinomycetospora</taxon>
    </lineage>
</organism>
<feature type="transmembrane region" description="Helical" evidence="1">
    <location>
        <begin position="137"/>
        <end position="159"/>
    </location>
</feature>
<gene>
    <name evidence="2" type="ORF">GCM10023200_32190</name>
</gene>
<feature type="transmembrane region" description="Helical" evidence="1">
    <location>
        <begin position="213"/>
        <end position="234"/>
    </location>
</feature>
<dbReference type="InterPro" id="IPR009781">
    <property type="entry name" value="DUF1345"/>
</dbReference>
<keyword evidence="1" id="KW-1133">Transmembrane helix</keyword>
<dbReference type="EMBL" id="BAABHO010000024">
    <property type="protein sequence ID" value="GAA4793863.1"/>
    <property type="molecule type" value="Genomic_DNA"/>
</dbReference>
<sequence>MTDVDTPAPSTPRLCRDAARGSVALAVAVVLTLPVGIVLDGTTFLSEHLWSSRAILFLVGFDLFAVVYTVLTLRTFGRVGPEGFHARMRARDATRSGVPRRSALGGGPAFALEATIVALAAALVLPHVPDLAADDLVLAPLTLSILFCSWALSIAAYAVHYAQRDLDEPGLDFPGTRTGDFADYRYFALAVATTFGATDVSITTPAMRRVVNLHTLLTFVYNSVIVALLASFLIR</sequence>
<evidence type="ECO:0008006" key="4">
    <source>
        <dbReference type="Google" id="ProtNLM"/>
    </source>
</evidence>
<name>A0ABP9BDS8_9PSEU</name>
<keyword evidence="3" id="KW-1185">Reference proteome</keyword>
<dbReference type="SUPFAM" id="SSF81324">
    <property type="entry name" value="Voltage-gated potassium channels"/>
    <property type="match status" value="1"/>
</dbReference>
<keyword evidence="1" id="KW-0472">Membrane</keyword>